<reference evidence="1" key="1">
    <citation type="submission" date="2021-01" db="EMBL/GenBank/DDBJ databases">
        <authorList>
            <consortium name="Genoscope - CEA"/>
            <person name="William W."/>
        </authorList>
    </citation>
    <scope>NUCLEOTIDE SEQUENCE</scope>
</reference>
<dbReference type="PANTHER" id="PTHR33706:SF1">
    <property type="entry name" value="TPR REPEAT PROTEIN"/>
    <property type="match status" value="1"/>
</dbReference>
<gene>
    <name evidence="1" type="ORF">PSON_ATCC_30995.1.T1240022</name>
</gene>
<dbReference type="PANTHER" id="PTHR33706">
    <property type="entry name" value="MORN VARIANT REPEAT PROTEIN"/>
    <property type="match status" value="1"/>
</dbReference>
<accession>A0A8S1QYB7</accession>
<proteinExistence type="predicted"/>
<sequence length="542" mass="64108">MSFEDKNRIKTALLINQSQIPWKFMESQYQINLTINGYIQYIRDGQIQKIEMKNDSSIIEMRNFEQIKNLRWDGQIGNKNKRIGRWRVFWGGERLNIGGYYNEMGNKQGIWIDLFENFWDKCEVIYEGEYKNDIKRGYWKTIYKVQQIGGGYYNQNELKHGKWIDLDENFNDIYQMSYEGEYNDGKKVGLWYVNNGGKIFGIGIYNQNGNKNGKWSKLQFQNLEFGQSIESGQYRNGLKIGNWNIIQNNTKIDGGQYDENGIKQGMWIELEKNEQNVGEYFDGKKVGMWDIIFRNSITGGGYYNEQGQKQGKWMELYENYNSYCQVIYIGDYENGIRNRKWKTIFDKKLIGEGCYNNQGMKCGLWVDLHENFDYFCQIVNVGKYENDQKYGEWKSIQCNINAMIGGGIYDENGMKNGYWIDLYENYQDECQIVFVGEYKNGFKFGKWKTKYKNQNKNEEIGGGSYENHGIKEGQWIDIHNNFNSYFQIIYVGQYNKGIKQGKWVIKYKQSDGYFFKTIGGGLYDHQGFKQGNWIEFQSTFQE</sequence>
<evidence type="ECO:0000313" key="2">
    <source>
        <dbReference type="Proteomes" id="UP000692954"/>
    </source>
</evidence>
<dbReference type="AlphaFoldDB" id="A0A8S1QYB7"/>
<dbReference type="OrthoDB" id="298777at2759"/>
<keyword evidence="2" id="KW-1185">Reference proteome</keyword>
<dbReference type="EMBL" id="CAJJDN010000124">
    <property type="protein sequence ID" value="CAD8120004.1"/>
    <property type="molecule type" value="Genomic_DNA"/>
</dbReference>
<name>A0A8S1QYB7_9CILI</name>
<organism evidence="1 2">
    <name type="scientific">Paramecium sonneborni</name>
    <dbReference type="NCBI Taxonomy" id="65129"/>
    <lineage>
        <taxon>Eukaryota</taxon>
        <taxon>Sar</taxon>
        <taxon>Alveolata</taxon>
        <taxon>Ciliophora</taxon>
        <taxon>Intramacronucleata</taxon>
        <taxon>Oligohymenophorea</taxon>
        <taxon>Peniculida</taxon>
        <taxon>Parameciidae</taxon>
        <taxon>Paramecium</taxon>
    </lineage>
</organism>
<protein>
    <submittedName>
        <fullName evidence="1">Uncharacterized protein</fullName>
    </submittedName>
</protein>
<comment type="caution">
    <text evidence="1">The sequence shown here is derived from an EMBL/GenBank/DDBJ whole genome shotgun (WGS) entry which is preliminary data.</text>
</comment>
<dbReference type="Proteomes" id="UP000692954">
    <property type="component" value="Unassembled WGS sequence"/>
</dbReference>
<evidence type="ECO:0000313" key="1">
    <source>
        <dbReference type="EMBL" id="CAD8120004.1"/>
    </source>
</evidence>